<dbReference type="Gene3D" id="3.90.640.10">
    <property type="entry name" value="Actin, Chain A, domain 4"/>
    <property type="match status" value="1"/>
</dbReference>
<name>A0A2I0VP07_9ASPA</name>
<gene>
    <name evidence="3" type="primary">HSC70</name>
    <name evidence="3" type="ORF">MA16_Dca004761</name>
</gene>
<dbReference type="Gene3D" id="3.30.420.40">
    <property type="match status" value="2"/>
</dbReference>
<dbReference type="AlphaFoldDB" id="A0A2I0VP07"/>
<keyword evidence="1" id="KW-0547">Nucleotide-binding</keyword>
<dbReference type="InterPro" id="IPR043129">
    <property type="entry name" value="ATPase_NBD"/>
</dbReference>
<evidence type="ECO:0000256" key="2">
    <source>
        <dbReference type="ARBA" id="ARBA00022840"/>
    </source>
</evidence>
<keyword evidence="4" id="KW-1185">Reference proteome</keyword>
<evidence type="ECO:0000256" key="1">
    <source>
        <dbReference type="ARBA" id="ARBA00022741"/>
    </source>
</evidence>
<sequence>MNRCPDNCIVHLHSVASKQWLIRRMNPYRSYVSPDGTRYVITQADNEQILLTPAQVSALRFKEKKDELDRITSGRVDNILFILPASSNSPQFKSRVSDAAAAAGAHALHFIERPVLAAAHYDSIGPKPKTVLVFELSDCILEISLINVDLDLIVMATVSDLGCPLFHVLLSELSSNLEFDFTRDVEALIDLYKKCERAKNALCMGLDSVEIKFERQGREVIETLSRAWLVEMNLNHLRSGIMSCLMEAGVEQEAVDEVVLVGAFTNIPEVLQVLREFFHKQPFRCETEPAHVIQLSALKYKSILSDLSGVSLAAMHIADFGVLFF</sequence>
<dbReference type="Proteomes" id="UP000233837">
    <property type="component" value="Unassembled WGS sequence"/>
</dbReference>
<keyword evidence="2" id="KW-0067">ATP-binding</keyword>
<accession>A0A2I0VP07</accession>
<dbReference type="GO" id="GO:0140662">
    <property type="term" value="F:ATP-dependent protein folding chaperone"/>
    <property type="evidence" value="ECO:0007669"/>
    <property type="project" value="InterPro"/>
</dbReference>
<dbReference type="InterPro" id="IPR013126">
    <property type="entry name" value="Hsp_70_fam"/>
</dbReference>
<dbReference type="STRING" id="906689.A0A2I0VP07"/>
<dbReference type="Gene3D" id="3.30.30.30">
    <property type="match status" value="1"/>
</dbReference>
<organism evidence="3 4">
    <name type="scientific">Dendrobium catenatum</name>
    <dbReference type="NCBI Taxonomy" id="906689"/>
    <lineage>
        <taxon>Eukaryota</taxon>
        <taxon>Viridiplantae</taxon>
        <taxon>Streptophyta</taxon>
        <taxon>Embryophyta</taxon>
        <taxon>Tracheophyta</taxon>
        <taxon>Spermatophyta</taxon>
        <taxon>Magnoliopsida</taxon>
        <taxon>Liliopsida</taxon>
        <taxon>Asparagales</taxon>
        <taxon>Orchidaceae</taxon>
        <taxon>Epidendroideae</taxon>
        <taxon>Malaxideae</taxon>
        <taxon>Dendrobiinae</taxon>
        <taxon>Dendrobium</taxon>
    </lineage>
</organism>
<protein>
    <submittedName>
        <fullName evidence="3">Luminal-binding protein</fullName>
    </submittedName>
</protein>
<reference evidence="3 4" key="1">
    <citation type="journal article" date="2016" name="Sci. Rep.">
        <title>The Dendrobium catenatum Lindl. genome sequence provides insights into polysaccharide synthase, floral development and adaptive evolution.</title>
        <authorList>
            <person name="Zhang G.Q."/>
            <person name="Xu Q."/>
            <person name="Bian C."/>
            <person name="Tsai W.C."/>
            <person name="Yeh C.M."/>
            <person name="Liu K.W."/>
            <person name="Yoshida K."/>
            <person name="Zhang L.S."/>
            <person name="Chang S.B."/>
            <person name="Chen F."/>
            <person name="Shi Y."/>
            <person name="Su Y.Y."/>
            <person name="Zhang Y.Q."/>
            <person name="Chen L.J."/>
            <person name="Yin Y."/>
            <person name="Lin M."/>
            <person name="Huang H."/>
            <person name="Deng H."/>
            <person name="Wang Z.W."/>
            <person name="Zhu S.L."/>
            <person name="Zhao X."/>
            <person name="Deng C."/>
            <person name="Niu S.C."/>
            <person name="Huang J."/>
            <person name="Wang M."/>
            <person name="Liu G.H."/>
            <person name="Yang H.J."/>
            <person name="Xiao X.J."/>
            <person name="Hsiao Y.Y."/>
            <person name="Wu W.L."/>
            <person name="Chen Y.Y."/>
            <person name="Mitsuda N."/>
            <person name="Ohme-Takagi M."/>
            <person name="Luo Y.B."/>
            <person name="Van de Peer Y."/>
            <person name="Liu Z.J."/>
        </authorList>
    </citation>
    <scope>NUCLEOTIDE SEQUENCE [LARGE SCALE GENOMIC DNA]</scope>
    <source>
        <tissue evidence="3">The whole plant</tissue>
    </source>
</reference>
<dbReference type="PANTHER" id="PTHR19375">
    <property type="entry name" value="HEAT SHOCK PROTEIN 70KDA"/>
    <property type="match status" value="1"/>
</dbReference>
<dbReference type="SUPFAM" id="SSF53067">
    <property type="entry name" value="Actin-like ATPase domain"/>
    <property type="match status" value="2"/>
</dbReference>
<evidence type="ECO:0000313" key="4">
    <source>
        <dbReference type="Proteomes" id="UP000233837"/>
    </source>
</evidence>
<dbReference type="OrthoDB" id="10283643at2759"/>
<proteinExistence type="predicted"/>
<evidence type="ECO:0000313" key="3">
    <source>
        <dbReference type="EMBL" id="PKU65145.1"/>
    </source>
</evidence>
<dbReference type="GO" id="GO:0005524">
    <property type="term" value="F:ATP binding"/>
    <property type="evidence" value="ECO:0007669"/>
    <property type="project" value="UniProtKB-KW"/>
</dbReference>
<dbReference type="EMBL" id="KZ503378">
    <property type="protein sequence ID" value="PKU65145.1"/>
    <property type="molecule type" value="Genomic_DNA"/>
</dbReference>
<reference evidence="3 4" key="2">
    <citation type="journal article" date="2017" name="Nature">
        <title>The Apostasia genome and the evolution of orchids.</title>
        <authorList>
            <person name="Zhang G.Q."/>
            <person name="Liu K.W."/>
            <person name="Li Z."/>
            <person name="Lohaus R."/>
            <person name="Hsiao Y.Y."/>
            <person name="Niu S.C."/>
            <person name="Wang J.Y."/>
            <person name="Lin Y.C."/>
            <person name="Xu Q."/>
            <person name="Chen L.J."/>
            <person name="Yoshida K."/>
            <person name="Fujiwara S."/>
            <person name="Wang Z.W."/>
            <person name="Zhang Y.Q."/>
            <person name="Mitsuda N."/>
            <person name="Wang M."/>
            <person name="Liu G.H."/>
            <person name="Pecoraro L."/>
            <person name="Huang H.X."/>
            <person name="Xiao X.J."/>
            <person name="Lin M."/>
            <person name="Wu X.Y."/>
            <person name="Wu W.L."/>
            <person name="Chen Y.Y."/>
            <person name="Chang S.B."/>
            <person name="Sakamoto S."/>
            <person name="Ohme-Takagi M."/>
            <person name="Yagi M."/>
            <person name="Zeng S.J."/>
            <person name="Shen C.Y."/>
            <person name="Yeh C.M."/>
            <person name="Luo Y.B."/>
            <person name="Tsai W.C."/>
            <person name="Van de Peer Y."/>
            <person name="Liu Z.J."/>
        </authorList>
    </citation>
    <scope>NUCLEOTIDE SEQUENCE [LARGE SCALE GENOMIC DNA]</scope>
    <source>
        <tissue evidence="3">The whole plant</tissue>
    </source>
</reference>
<dbReference type="Pfam" id="PF00012">
    <property type="entry name" value="HSP70"/>
    <property type="match status" value="1"/>
</dbReference>